<dbReference type="InterPro" id="IPR051884">
    <property type="entry name" value="Bis(5'-adenosyl)-TPase_reg"/>
</dbReference>
<feature type="compositionally biased region" description="Basic and acidic residues" evidence="8">
    <location>
        <begin position="135"/>
        <end position="148"/>
    </location>
</feature>
<dbReference type="GO" id="GO:0000166">
    <property type="term" value="F:nucleotide binding"/>
    <property type="evidence" value="ECO:0007669"/>
    <property type="project" value="UniProtKB-KW"/>
</dbReference>
<dbReference type="RefSeq" id="XP_005851544.1">
    <property type="nucleotide sequence ID" value="XM_005851482.1"/>
</dbReference>
<evidence type="ECO:0000256" key="1">
    <source>
        <dbReference type="ARBA" id="ARBA00022741"/>
    </source>
</evidence>
<dbReference type="Pfam" id="PF01230">
    <property type="entry name" value="HIT"/>
    <property type="match status" value="1"/>
</dbReference>
<feature type="region of interest" description="Disordered" evidence="8">
    <location>
        <begin position="128"/>
        <end position="148"/>
    </location>
</feature>
<feature type="compositionally biased region" description="Low complexity" evidence="8">
    <location>
        <begin position="370"/>
        <end position="381"/>
    </location>
</feature>
<gene>
    <name evidence="10" type="ORF">CHLNCDRAFT_56758</name>
</gene>
<dbReference type="eggNOG" id="KOG3379">
    <property type="taxonomic scope" value="Eukaryota"/>
</dbReference>
<accession>E1Z512</accession>
<evidence type="ECO:0000256" key="3">
    <source>
        <dbReference type="PIRSR" id="PIRSR601310-1"/>
    </source>
</evidence>
<dbReference type="PRINTS" id="PR00332">
    <property type="entry name" value="HISTRIAD"/>
</dbReference>
<dbReference type="Gene3D" id="3.40.50.150">
    <property type="entry name" value="Vaccinia Virus protein VP39"/>
    <property type="match status" value="1"/>
</dbReference>
<evidence type="ECO:0000256" key="4">
    <source>
        <dbReference type="PIRSR" id="PIRSR601310-3"/>
    </source>
</evidence>
<evidence type="ECO:0000256" key="2">
    <source>
        <dbReference type="ARBA" id="ARBA00022801"/>
    </source>
</evidence>
<dbReference type="SUPFAM" id="SSF54197">
    <property type="entry name" value="HIT-like"/>
    <property type="match status" value="1"/>
</dbReference>
<feature type="binding site" evidence="5">
    <location>
        <position position="33"/>
    </location>
    <ligand>
        <name>substrate</name>
    </ligand>
</feature>
<feature type="binding site" evidence="5">
    <location>
        <begin position="95"/>
        <end position="98"/>
    </location>
    <ligand>
        <name>substrate</name>
    </ligand>
</feature>
<dbReference type="CDD" id="cd01275">
    <property type="entry name" value="FHIT"/>
    <property type="match status" value="1"/>
</dbReference>
<dbReference type="PANTHER" id="PTHR46243:SF1">
    <property type="entry name" value="BIS(5'-ADENOSYL)-TRIPHOSPHATASE"/>
    <property type="match status" value="1"/>
</dbReference>
<dbReference type="AlphaFoldDB" id="E1Z512"/>
<dbReference type="STRING" id="554065.E1Z512"/>
<dbReference type="OrthoDB" id="680339at2759"/>
<keyword evidence="2" id="KW-0378">Hydrolase</keyword>
<feature type="binding site" evidence="5">
    <location>
        <position position="89"/>
    </location>
    <ligand>
        <name>substrate</name>
    </ligand>
</feature>
<dbReference type="InterPro" id="IPR029063">
    <property type="entry name" value="SAM-dependent_MTases_sf"/>
</dbReference>
<dbReference type="Pfam" id="PF13649">
    <property type="entry name" value="Methyltransf_25"/>
    <property type="match status" value="1"/>
</dbReference>
<dbReference type="PANTHER" id="PTHR46243">
    <property type="entry name" value="BIS(5'-ADENOSYL)-TRIPHOSPHATASE"/>
    <property type="match status" value="1"/>
</dbReference>
<dbReference type="PROSITE" id="PS00892">
    <property type="entry name" value="HIT_1"/>
    <property type="match status" value="1"/>
</dbReference>
<dbReference type="PROSITE" id="PS51084">
    <property type="entry name" value="HIT_2"/>
    <property type="match status" value="1"/>
</dbReference>
<dbReference type="InParanoid" id="E1Z512"/>
<dbReference type="Gene3D" id="3.30.428.10">
    <property type="entry name" value="HIT-like"/>
    <property type="match status" value="1"/>
</dbReference>
<dbReference type="InterPro" id="IPR039383">
    <property type="entry name" value="FHIT"/>
</dbReference>
<evidence type="ECO:0000256" key="5">
    <source>
        <dbReference type="PIRSR" id="PIRSR639383-2"/>
    </source>
</evidence>
<organism evidence="11">
    <name type="scientific">Chlorella variabilis</name>
    <name type="common">Green alga</name>
    <dbReference type="NCBI Taxonomy" id="554065"/>
    <lineage>
        <taxon>Eukaryota</taxon>
        <taxon>Viridiplantae</taxon>
        <taxon>Chlorophyta</taxon>
        <taxon>core chlorophytes</taxon>
        <taxon>Trebouxiophyceae</taxon>
        <taxon>Chlorellales</taxon>
        <taxon>Chlorellaceae</taxon>
        <taxon>Chlorella clade</taxon>
        <taxon>Chlorella</taxon>
    </lineage>
</organism>
<protein>
    <recommendedName>
        <fullName evidence="9">HIT domain-containing protein</fullName>
    </recommendedName>
</protein>
<dbReference type="InterPro" id="IPR036265">
    <property type="entry name" value="HIT-like_sf"/>
</dbReference>
<name>E1Z512_CHLVA</name>
<feature type="domain" description="HIT" evidence="9">
    <location>
        <begin position="7"/>
        <end position="115"/>
    </location>
</feature>
<feature type="binding site" evidence="5">
    <location>
        <position position="104"/>
    </location>
    <ligand>
        <name>substrate</name>
    </ligand>
</feature>
<dbReference type="Proteomes" id="UP000008141">
    <property type="component" value="Unassembled WGS sequence"/>
</dbReference>
<evidence type="ECO:0000256" key="8">
    <source>
        <dbReference type="SAM" id="MobiDB-lite"/>
    </source>
</evidence>
<evidence type="ECO:0000256" key="7">
    <source>
        <dbReference type="PROSITE-ProRule" id="PRU00464"/>
    </source>
</evidence>
<proteinExistence type="predicted"/>
<dbReference type="EMBL" id="GL433836">
    <property type="protein sequence ID" value="EFN59442.1"/>
    <property type="molecule type" value="Genomic_DNA"/>
</dbReference>
<dbReference type="GeneID" id="17358803"/>
<feature type="short sequence motif" description="Histidine triad motif" evidence="4 7">
    <location>
        <begin position="100"/>
        <end position="104"/>
    </location>
</feature>
<dbReference type="FunFam" id="3.30.428.10:FF:000011">
    <property type="entry name" value="Fragile histidine triad"/>
    <property type="match status" value="1"/>
</dbReference>
<dbReference type="InterPro" id="IPR011146">
    <property type="entry name" value="HIT-like"/>
</dbReference>
<keyword evidence="11" id="KW-1185">Reference proteome</keyword>
<dbReference type="eggNOG" id="KOG2361">
    <property type="taxonomic scope" value="Eukaryota"/>
</dbReference>
<dbReference type="GO" id="GO:0047627">
    <property type="term" value="F:adenylylsulfatase activity"/>
    <property type="evidence" value="ECO:0007669"/>
    <property type="project" value="UniProtKB-ARBA"/>
</dbReference>
<feature type="region of interest" description="Disordered" evidence="8">
    <location>
        <begin position="364"/>
        <end position="390"/>
    </location>
</feature>
<sequence length="463" mass="50242">MSNADFKEYLFGPWKIAAEEVFATSPHCFAFVNLKPVVPGHVLVSPKRVVARFAELAPEEVADLWCLAQRVGTAVEPHFSAQSLTLAIQDGPQAGQTVPHVHVHILPRRPGDFQRNDEVYDAIDEASQDAAASHTGEKLDLDKERKVRTPEEMAAEAAQLRKLVRCRGFVGDGTQPAAQYHSADFAWEEVAELGVATVERQRRELRQHLLQQQGQEEGVRWHSRQQAAVVATGLAEAARCSVGEEGSWASSSSSGSSGYESDDSWERFHAQHSQARFFKEKRYLMLEFPSLAVAHPPQHIAEIGCGCGSALLPVLKANPSCRVTGCDISPTALHMFRRAGEQAGVQPHPHLGAGCRRQWERAQRVRRQQRQPTGRPARRQPIAGVHSVGTSTRGARRCTGACFCCSPPWGSAALQGLWAVRHGPAAVPGGADAGAQPVPQKRRHAGLLLQRGGPACGGGGGWV</sequence>
<dbReference type="KEGG" id="cvr:CHLNCDRAFT_56758"/>
<dbReference type="InterPro" id="IPR041698">
    <property type="entry name" value="Methyltransf_25"/>
</dbReference>
<dbReference type="SUPFAM" id="SSF53335">
    <property type="entry name" value="S-adenosyl-L-methionine-dependent methyltransferases"/>
    <property type="match status" value="1"/>
</dbReference>
<evidence type="ECO:0000256" key="6">
    <source>
        <dbReference type="PIRSR" id="PIRSR639383-3"/>
    </source>
</evidence>
<dbReference type="CDD" id="cd02440">
    <property type="entry name" value="AdoMet_MTases"/>
    <property type="match status" value="1"/>
</dbReference>
<evidence type="ECO:0000313" key="11">
    <source>
        <dbReference type="Proteomes" id="UP000008141"/>
    </source>
</evidence>
<keyword evidence="1" id="KW-0547">Nucleotide-binding</keyword>
<feature type="active site" description="Tele-AMP-histidine intermediate" evidence="3">
    <location>
        <position position="102"/>
    </location>
</feature>
<feature type="site" description="Important for induction of apoptosis" evidence="6">
    <location>
        <position position="120"/>
    </location>
</feature>
<reference evidence="10 11" key="1">
    <citation type="journal article" date="2010" name="Plant Cell">
        <title>The Chlorella variabilis NC64A genome reveals adaptation to photosymbiosis, coevolution with viruses, and cryptic sex.</title>
        <authorList>
            <person name="Blanc G."/>
            <person name="Duncan G."/>
            <person name="Agarkova I."/>
            <person name="Borodovsky M."/>
            <person name="Gurnon J."/>
            <person name="Kuo A."/>
            <person name="Lindquist E."/>
            <person name="Lucas S."/>
            <person name="Pangilinan J."/>
            <person name="Polle J."/>
            <person name="Salamov A."/>
            <person name="Terry A."/>
            <person name="Yamada T."/>
            <person name="Dunigan D.D."/>
            <person name="Grigoriev I.V."/>
            <person name="Claverie J.M."/>
            <person name="Van Etten J.L."/>
        </authorList>
    </citation>
    <scope>NUCLEOTIDE SEQUENCE [LARGE SCALE GENOMIC DNA]</scope>
    <source>
        <strain evidence="10 11">NC64A</strain>
    </source>
</reference>
<evidence type="ECO:0000259" key="9">
    <source>
        <dbReference type="PROSITE" id="PS51084"/>
    </source>
</evidence>
<evidence type="ECO:0000313" key="10">
    <source>
        <dbReference type="EMBL" id="EFN59442.1"/>
    </source>
</evidence>
<dbReference type="InterPro" id="IPR001310">
    <property type="entry name" value="Histidine_triad_HIT"/>
</dbReference>
<dbReference type="InterPro" id="IPR019808">
    <property type="entry name" value="Histidine_triad_CS"/>
</dbReference>